<dbReference type="AlphaFoldDB" id="A0A5J5FSQ9"/>
<organism evidence="1 2">
    <name type="scientific">Paenibacillus spiritus</name>
    <dbReference type="NCBI Taxonomy" id="2496557"/>
    <lineage>
        <taxon>Bacteria</taxon>
        <taxon>Bacillati</taxon>
        <taxon>Bacillota</taxon>
        <taxon>Bacilli</taxon>
        <taxon>Bacillales</taxon>
        <taxon>Paenibacillaceae</taxon>
        <taxon>Paenibacillus</taxon>
    </lineage>
</organism>
<gene>
    <name evidence="1" type="ORF">F4V43_19360</name>
</gene>
<proteinExistence type="predicted"/>
<dbReference type="GO" id="GO:0003677">
    <property type="term" value="F:DNA binding"/>
    <property type="evidence" value="ECO:0007669"/>
    <property type="project" value="UniProtKB-KW"/>
</dbReference>
<dbReference type="RefSeq" id="WP_150459906.1">
    <property type="nucleotide sequence ID" value="NZ_VYKK01000043.1"/>
</dbReference>
<evidence type="ECO:0000313" key="1">
    <source>
        <dbReference type="EMBL" id="KAA8995416.1"/>
    </source>
</evidence>
<comment type="caution">
    <text evidence="1">The sequence shown here is derived from an EMBL/GenBank/DDBJ whole genome shotgun (WGS) entry which is preliminary data.</text>
</comment>
<dbReference type="Proteomes" id="UP000367750">
    <property type="component" value="Unassembled WGS sequence"/>
</dbReference>
<name>A0A5J5FSQ9_9BACL</name>
<reference evidence="1 2" key="1">
    <citation type="submission" date="2019-09" db="EMBL/GenBank/DDBJ databases">
        <title>Bacillus ochoae sp. nov., Paenibacillus whitsoniae sp. nov., Paenibacillus spiritus sp. nov. Isolated from the Mars Exploration Rover during spacecraft assembly.</title>
        <authorList>
            <person name="Seuylemezian A."/>
            <person name="Vaishampayan P."/>
        </authorList>
    </citation>
    <scope>NUCLEOTIDE SEQUENCE [LARGE SCALE GENOMIC DNA]</scope>
    <source>
        <strain evidence="1 2">MER_111</strain>
    </source>
</reference>
<keyword evidence="2" id="KW-1185">Reference proteome</keyword>
<sequence>MTIIYSNTGAGLETPDLREMIEAEMARQGIGFGELAQRSSINRGIFSATFNRNPPKPLSIRQVDLMTEALGQPEGWLYDLFALECFEGGGGHWKRIKSFMVRCVDLDREDLIESVLSRLMEEPSHTVEVFELAENLFEEGRRKASIPFYRCVAENEIKQHSERLAVSQYKWFRARLGSDLQLNREAALQYAPFRRRVPENYQLDGLLQLANISFNLHQWEDVIGYADELHALMKAMMANRQHLAGIKSRRPAEPLRTERHLVVYYGQSYLLKGNALEWLGRFEESLAYIDGYEDLGWFPELDETGWREVEKFKLFAEANRYNLYILMGHTACLPDYVRFLDRHPQEWLPSLLTIMGAANRYQFDVDAVLDHFDRRLHDLSDSLASPGSAYYQPTFNRDRQAHLCYELAVYHAYKGRSDTAIDYALQSLTYALPSSNHSLAITCMAWFEQFREQASQGQLAIYQDLMKGVIGHAQIPEASTGHWSAGGRSPAWNV</sequence>
<protein>
    <submittedName>
        <fullName evidence="1">DNA-binding protein</fullName>
    </submittedName>
</protein>
<dbReference type="InterPro" id="IPR011990">
    <property type="entry name" value="TPR-like_helical_dom_sf"/>
</dbReference>
<evidence type="ECO:0000313" key="2">
    <source>
        <dbReference type="Proteomes" id="UP000367750"/>
    </source>
</evidence>
<dbReference type="Gene3D" id="1.25.40.10">
    <property type="entry name" value="Tetratricopeptide repeat domain"/>
    <property type="match status" value="1"/>
</dbReference>
<accession>A0A5J5FSQ9</accession>
<dbReference type="OrthoDB" id="2470416at2"/>
<dbReference type="EMBL" id="VYKK01000043">
    <property type="protein sequence ID" value="KAA8995416.1"/>
    <property type="molecule type" value="Genomic_DNA"/>
</dbReference>
<keyword evidence="1" id="KW-0238">DNA-binding</keyword>